<dbReference type="InterPro" id="IPR000816">
    <property type="entry name" value="Peptidase_C15"/>
</dbReference>
<dbReference type="EMBL" id="JAHOPC010000007">
    <property type="protein sequence ID" value="MBU8867093.1"/>
    <property type="molecule type" value="Genomic_DNA"/>
</dbReference>
<dbReference type="Pfam" id="PF01470">
    <property type="entry name" value="Peptidase_C15"/>
    <property type="match status" value="1"/>
</dbReference>
<evidence type="ECO:0000313" key="6">
    <source>
        <dbReference type="EMBL" id="MBU8867093.1"/>
    </source>
</evidence>
<gene>
    <name evidence="6" type="primary">pcp</name>
    <name evidence="6" type="ORF">KSW38_12405</name>
</gene>
<keyword evidence="6" id="KW-0378">Hydrolase</keyword>
<sequence length="215" mass="22801">MILLTGFEPFGEENVNPSWQAVQRARDILRSEGHKVEALELPCVFGEAATVLLAAIESLTPDVVVCAGLAGGRERVSLERVAINCDDARVPDNKGKRPIDEEVVPGGPAAYFSTLPIKAALRNLQIEGIKGEISQSAGTYVCNHVFYALMHALATKDGVRGGFVHLPYLPQQVSVGSATPSMPLEAMAAGIAVVVRTAVQAPVDGPRASRVPIPR</sequence>
<dbReference type="InterPro" id="IPR016125">
    <property type="entry name" value="Peptidase_C15-like"/>
</dbReference>
<dbReference type="PANTHER" id="PTHR23402">
    <property type="entry name" value="PROTEASE FAMILY C15 PYROGLUTAMYL-PEPTIDASE I-RELATED"/>
    <property type="match status" value="1"/>
</dbReference>
<dbReference type="RefSeq" id="WP_216925233.1">
    <property type="nucleotide sequence ID" value="NZ_JAHOPC010000007.1"/>
</dbReference>
<comment type="subcellular location">
    <subcellularLocation>
        <location evidence="3">Cytoplasm</location>
    </subcellularLocation>
</comment>
<dbReference type="PROSITE" id="PS01333">
    <property type="entry name" value="PYRASE_GLU"/>
    <property type="match status" value="1"/>
</dbReference>
<dbReference type="NCBIfam" id="TIGR00504">
    <property type="entry name" value="pyro_pdase"/>
    <property type="match status" value="1"/>
</dbReference>
<evidence type="ECO:0000256" key="5">
    <source>
        <dbReference type="PROSITE-ProRule" id="PRU10077"/>
    </source>
</evidence>
<accession>A0ABS6I5U0</accession>
<feature type="active site" evidence="4">
    <location>
        <position position="79"/>
    </location>
</feature>
<evidence type="ECO:0000256" key="2">
    <source>
        <dbReference type="ARBA" id="ARBA00002280"/>
    </source>
</evidence>
<evidence type="ECO:0000256" key="3">
    <source>
        <dbReference type="ARBA" id="ARBA00004496"/>
    </source>
</evidence>
<dbReference type="GO" id="GO:0016920">
    <property type="term" value="F:pyroglutamyl-peptidase activity"/>
    <property type="evidence" value="ECO:0007669"/>
    <property type="project" value="UniProtKB-EC"/>
</dbReference>
<dbReference type="CDD" id="cd00501">
    <property type="entry name" value="Peptidase_C15"/>
    <property type="match status" value="1"/>
</dbReference>
<protein>
    <recommendedName>
        <fullName evidence="4">Pyroglutamyl-peptidase I</fullName>
        <ecNumber evidence="4">3.4.19.3</ecNumber>
    </recommendedName>
</protein>
<reference evidence="6 7" key="1">
    <citation type="submission" date="2021-06" db="EMBL/GenBank/DDBJ databases">
        <authorList>
            <person name="Jeong J.W."/>
        </authorList>
    </citation>
    <scope>NUCLEOTIDE SEQUENCE [LARGE SCALE GENOMIC DNA]</scope>
    <source>
        <strain evidence="6 7">MMS21-TAE1-1</strain>
    </source>
</reference>
<evidence type="ECO:0000256" key="1">
    <source>
        <dbReference type="ARBA" id="ARBA00001770"/>
    </source>
</evidence>
<evidence type="ECO:0000313" key="7">
    <source>
        <dbReference type="Proteomes" id="UP000824166"/>
    </source>
</evidence>
<comment type="catalytic activity">
    <reaction evidence="1 4">
        <text>Release of an N-terminal pyroglutamyl group from a polypeptide, the second amino acid generally not being Pro.</text>
        <dbReference type="EC" id="3.4.19.3"/>
    </reaction>
</comment>
<dbReference type="NCBIfam" id="NF009676">
    <property type="entry name" value="PRK13197.1"/>
    <property type="match status" value="1"/>
</dbReference>
<dbReference type="PIRSF" id="PIRSF015592">
    <property type="entry name" value="Prld-crbxl_pptds"/>
    <property type="match status" value="1"/>
</dbReference>
<dbReference type="PANTHER" id="PTHR23402:SF1">
    <property type="entry name" value="PYROGLUTAMYL-PEPTIDASE I"/>
    <property type="match status" value="1"/>
</dbReference>
<dbReference type="InterPro" id="IPR033693">
    <property type="entry name" value="PGPEP1_Glu_AS"/>
</dbReference>
<dbReference type="PROSITE" id="PS01334">
    <property type="entry name" value="PYRASE_CYS"/>
    <property type="match status" value="1"/>
</dbReference>
<name>A0ABS6I5U0_9MICC</name>
<dbReference type="Proteomes" id="UP000824166">
    <property type="component" value="Unassembled WGS sequence"/>
</dbReference>
<comment type="caution">
    <text evidence="6">The sequence shown here is derived from an EMBL/GenBank/DDBJ whole genome shotgun (WGS) entry which is preliminary data.</text>
</comment>
<dbReference type="InterPro" id="IPR033694">
    <property type="entry name" value="PGPEP1_Cys_AS"/>
</dbReference>
<organism evidence="6 7">
    <name type="scientific">Paenarthrobacter aromaticivorans</name>
    <dbReference type="NCBI Taxonomy" id="2849150"/>
    <lineage>
        <taxon>Bacteria</taxon>
        <taxon>Bacillati</taxon>
        <taxon>Actinomycetota</taxon>
        <taxon>Actinomycetes</taxon>
        <taxon>Micrococcales</taxon>
        <taxon>Micrococcaceae</taxon>
        <taxon>Paenarthrobacter</taxon>
    </lineage>
</organism>
<evidence type="ECO:0000256" key="4">
    <source>
        <dbReference type="PROSITE-ProRule" id="PRU10076"/>
    </source>
</evidence>
<keyword evidence="7" id="KW-1185">Reference proteome</keyword>
<dbReference type="EC" id="3.4.19.3" evidence="4"/>
<proteinExistence type="predicted"/>
<feature type="active site" evidence="5">
    <location>
        <position position="142"/>
    </location>
</feature>
<dbReference type="InterPro" id="IPR029762">
    <property type="entry name" value="PGP-I_bact-type"/>
</dbReference>
<comment type="function">
    <text evidence="2">Removes 5-oxoproline from various penultimate amino acid residues except L-proline.</text>
</comment>